<dbReference type="Pfam" id="PF04468">
    <property type="entry name" value="PSP1"/>
    <property type="match status" value="1"/>
</dbReference>
<protein>
    <submittedName>
        <fullName evidence="3">Regulatory iron-sulfur-containing complex subunit RicT</fullName>
    </submittedName>
</protein>
<evidence type="ECO:0000256" key="1">
    <source>
        <dbReference type="SAM" id="MobiDB-lite"/>
    </source>
</evidence>
<dbReference type="PANTHER" id="PTHR43830">
    <property type="entry name" value="PROTEIN PSP1"/>
    <property type="match status" value="1"/>
</dbReference>
<organism evidence="3 4">
    <name type="scientific">Peredibacter starrii</name>
    <dbReference type="NCBI Taxonomy" id="28202"/>
    <lineage>
        <taxon>Bacteria</taxon>
        <taxon>Pseudomonadati</taxon>
        <taxon>Bdellovibrionota</taxon>
        <taxon>Bacteriovoracia</taxon>
        <taxon>Bacteriovoracales</taxon>
        <taxon>Bacteriovoracaceae</taxon>
        <taxon>Peredibacter</taxon>
    </lineage>
</organism>
<sequence length="520" mass="59396">MTNEQHVEEDKLPPTDTIISEDETSEMSDAELSEDKESREESRFKEGQILRFVRVRFPGNSRSFPFLIGKRRIEYGQKVVAMSDRGMAVGYVNSFPYEVPFNKSMLPVRSIAKVATDEDVVKDQEAYRQQKNAENICNDLIEQFKLDMQLTHVEFTSFGKKAVFYFIAPARVDFRDLVRDLVGKLKTRIELRQISVRDRSASIGGIGPCGRELCCSSFLTKYGNVGIKMAKNQDLTLNFSKLNGVCGQLKCCLQYEDDVYREKRARLPKEGDIITTHTNETGRVDRLHLLSEQFVMMTNRGVRKRYVVDLYKETLDKETANFPKEFDMITDETHKVVGLDEKEAKKIKAFESEIKTYKEKGKSFADGIFESLFGEKTLDYSLPAVAELESSKSRVKTPDEEEEIFYTPSEDEILPEDEEEDIVDHEPVRTRVDLIDRGSQSGRPDNRQSPQAPRGDNRGPRPQGQQNRGPRPQGQDNRGPRPQGPRQDNRGPRPQGQNNQNRPQGGGQQGQNQGRNRPPR</sequence>
<dbReference type="AlphaFoldDB" id="A0AAX4HK96"/>
<feature type="compositionally biased region" description="Polar residues" evidence="1">
    <location>
        <begin position="438"/>
        <end position="451"/>
    </location>
</feature>
<dbReference type="RefSeq" id="WP_321390755.1">
    <property type="nucleotide sequence ID" value="NZ_CP139487.1"/>
</dbReference>
<dbReference type="InterPro" id="IPR007557">
    <property type="entry name" value="PSP1_C"/>
</dbReference>
<dbReference type="PANTHER" id="PTHR43830:SF3">
    <property type="entry name" value="PROTEIN PSP1"/>
    <property type="match status" value="1"/>
</dbReference>
<feature type="compositionally biased region" description="Acidic residues" evidence="1">
    <location>
        <begin position="399"/>
        <end position="423"/>
    </location>
</feature>
<evidence type="ECO:0000259" key="2">
    <source>
        <dbReference type="PROSITE" id="PS51411"/>
    </source>
</evidence>
<keyword evidence="4" id="KW-1185">Reference proteome</keyword>
<feature type="compositionally biased region" description="Acidic residues" evidence="1">
    <location>
        <begin position="19"/>
        <end position="32"/>
    </location>
</feature>
<evidence type="ECO:0000313" key="4">
    <source>
        <dbReference type="Proteomes" id="UP001324634"/>
    </source>
</evidence>
<dbReference type="KEGG" id="psti:SOO65_13250"/>
<evidence type="ECO:0000313" key="3">
    <source>
        <dbReference type="EMBL" id="WPU63655.1"/>
    </source>
</evidence>
<feature type="compositionally biased region" description="Basic and acidic residues" evidence="1">
    <location>
        <begin position="1"/>
        <end position="13"/>
    </location>
</feature>
<feature type="region of interest" description="Disordered" evidence="1">
    <location>
        <begin position="1"/>
        <end position="41"/>
    </location>
</feature>
<dbReference type="NCBIfam" id="NF041131">
    <property type="entry name" value="RicT_YaaT_fam"/>
    <property type="match status" value="1"/>
</dbReference>
<dbReference type="InterPro" id="IPR047767">
    <property type="entry name" value="PSP1-like"/>
</dbReference>
<name>A0AAX4HK96_9BACT</name>
<dbReference type="GO" id="GO:0005737">
    <property type="term" value="C:cytoplasm"/>
    <property type="evidence" value="ECO:0007669"/>
    <property type="project" value="TreeGrafter"/>
</dbReference>
<dbReference type="Proteomes" id="UP001324634">
    <property type="component" value="Chromosome"/>
</dbReference>
<proteinExistence type="predicted"/>
<feature type="region of interest" description="Disordered" evidence="1">
    <location>
        <begin position="393"/>
        <end position="520"/>
    </location>
</feature>
<accession>A0AAX4HK96</accession>
<feature type="compositionally biased region" description="Low complexity" evidence="1">
    <location>
        <begin position="492"/>
        <end position="503"/>
    </location>
</feature>
<dbReference type="PROSITE" id="PS51411">
    <property type="entry name" value="PSP1_C"/>
    <property type="match status" value="1"/>
</dbReference>
<gene>
    <name evidence="3" type="primary">ricT</name>
    <name evidence="3" type="ORF">SOO65_13250</name>
</gene>
<feature type="compositionally biased region" description="Low complexity" evidence="1">
    <location>
        <begin position="460"/>
        <end position="475"/>
    </location>
</feature>
<reference evidence="3 4" key="1">
    <citation type="submission" date="2023-11" db="EMBL/GenBank/DDBJ databases">
        <title>Peredibacter starrii A3.12.</title>
        <authorList>
            <person name="Mitchell R.J."/>
        </authorList>
    </citation>
    <scope>NUCLEOTIDE SEQUENCE [LARGE SCALE GENOMIC DNA]</scope>
    <source>
        <strain evidence="3 4">A3.12</strain>
    </source>
</reference>
<feature type="compositionally biased region" description="Basic and acidic residues" evidence="1">
    <location>
        <begin position="424"/>
        <end position="436"/>
    </location>
</feature>
<dbReference type="EMBL" id="CP139487">
    <property type="protein sequence ID" value="WPU63655.1"/>
    <property type="molecule type" value="Genomic_DNA"/>
</dbReference>
<feature type="domain" description="PSP1 C-terminal" evidence="2">
    <location>
        <begin position="109"/>
        <end position="194"/>
    </location>
</feature>
<feature type="compositionally biased region" description="Low complexity" evidence="1">
    <location>
        <begin position="510"/>
        <end position="520"/>
    </location>
</feature>